<dbReference type="PROSITE" id="PS50011">
    <property type="entry name" value="PROTEIN_KINASE_DOM"/>
    <property type="match status" value="1"/>
</dbReference>
<feature type="binding site" evidence="3">
    <location>
        <position position="43"/>
    </location>
    <ligand>
        <name>ATP</name>
        <dbReference type="ChEBI" id="CHEBI:30616"/>
    </ligand>
</feature>
<proteinExistence type="inferred from homology"/>
<dbReference type="CDD" id="cd05117">
    <property type="entry name" value="STKc_CAMK"/>
    <property type="match status" value="1"/>
</dbReference>
<dbReference type="Gene3D" id="1.10.510.10">
    <property type="entry name" value="Transferase(Phosphotransferase) domain 1"/>
    <property type="match status" value="1"/>
</dbReference>
<evidence type="ECO:0000256" key="1">
    <source>
        <dbReference type="ARBA" id="ARBA00022741"/>
    </source>
</evidence>
<evidence type="ECO:0000313" key="6">
    <source>
        <dbReference type="EMBL" id="KAK0550771.1"/>
    </source>
</evidence>
<keyword evidence="2 3" id="KW-0067">ATP-binding</keyword>
<dbReference type="Gene3D" id="3.30.200.20">
    <property type="entry name" value="Phosphorylase Kinase, domain 1"/>
    <property type="match status" value="1"/>
</dbReference>
<dbReference type="SMART" id="SM00220">
    <property type="entry name" value="S_TKc"/>
    <property type="match status" value="1"/>
</dbReference>
<dbReference type="InterPro" id="IPR008271">
    <property type="entry name" value="Ser/Thr_kinase_AS"/>
</dbReference>
<keyword evidence="7" id="KW-1185">Reference proteome</keyword>
<organism evidence="6 7">
    <name type="scientific">Tilletia horrida</name>
    <dbReference type="NCBI Taxonomy" id="155126"/>
    <lineage>
        <taxon>Eukaryota</taxon>
        <taxon>Fungi</taxon>
        <taxon>Dikarya</taxon>
        <taxon>Basidiomycota</taxon>
        <taxon>Ustilaginomycotina</taxon>
        <taxon>Exobasidiomycetes</taxon>
        <taxon>Tilletiales</taxon>
        <taxon>Tilletiaceae</taxon>
        <taxon>Tilletia</taxon>
    </lineage>
</organism>
<keyword evidence="6" id="KW-0808">Transferase</keyword>
<dbReference type="FunFam" id="1.10.510.10:FF:000257">
    <property type="entry name" value="Calcium/calmodulin-dependent protein kinase type I"/>
    <property type="match status" value="1"/>
</dbReference>
<dbReference type="PROSITE" id="PS00107">
    <property type="entry name" value="PROTEIN_KINASE_ATP"/>
    <property type="match status" value="1"/>
</dbReference>
<feature type="domain" description="Protein kinase" evidence="5">
    <location>
        <begin position="14"/>
        <end position="275"/>
    </location>
</feature>
<dbReference type="FunFam" id="3.30.200.20:FF:000153">
    <property type="entry name" value="Calcium/calmodulin-dependent protein kinase type I"/>
    <property type="match status" value="1"/>
</dbReference>
<evidence type="ECO:0000313" key="7">
    <source>
        <dbReference type="Proteomes" id="UP001176517"/>
    </source>
</evidence>
<dbReference type="InterPro" id="IPR017441">
    <property type="entry name" value="Protein_kinase_ATP_BS"/>
</dbReference>
<gene>
    <name evidence="6" type="primary">cmk1</name>
    <name evidence="6" type="ORF">OC846_003538</name>
</gene>
<dbReference type="InterPro" id="IPR000719">
    <property type="entry name" value="Prot_kinase_dom"/>
</dbReference>
<evidence type="ECO:0000256" key="3">
    <source>
        <dbReference type="PROSITE-ProRule" id="PRU10141"/>
    </source>
</evidence>
<name>A0AAN6GSA1_9BASI</name>
<keyword evidence="6" id="KW-0418">Kinase</keyword>
<dbReference type="EC" id="2.7.11.17" evidence="6"/>
<reference evidence="6" key="1">
    <citation type="journal article" date="2023" name="PhytoFront">
        <title>Draft Genome Resources of Seven Strains of Tilletia horrida, Causal Agent of Kernel Smut of Rice.</title>
        <authorList>
            <person name="Khanal S."/>
            <person name="Antony Babu S."/>
            <person name="Zhou X.G."/>
        </authorList>
    </citation>
    <scope>NUCLEOTIDE SEQUENCE</scope>
    <source>
        <strain evidence="6">TX6</strain>
    </source>
</reference>
<evidence type="ECO:0000256" key="2">
    <source>
        <dbReference type="ARBA" id="ARBA00022840"/>
    </source>
</evidence>
<evidence type="ECO:0000259" key="5">
    <source>
        <dbReference type="PROSITE" id="PS50011"/>
    </source>
</evidence>
<dbReference type="AlphaFoldDB" id="A0AAN6GSA1"/>
<sequence>MAAQQQPAQVPCAYKTGRTLGQGTYAVVKECVHIKTGKFYACKVISKQLMQGREHMVRNEIASLKLVSQGHRSIVTLVDYFETMNNLYLVTDLCVGGELFDRICERGSYYEQDAAHIVRTIVEAVVYLHGQNIVHRDLKPENLLFRDKTEESDLLIADFGLSRVVDDEKMTALSTTCGTPGYMAPEIFKKTGHGKPVDMWAVGVITYFLLCGYTPFDRDTTMEEMQAIIHAQYAFEPAMYWEGVSEDARDFINKLLTIDPQQRLTATQALQHPWLANVSLGGEGADANASSAAKGQQRDLLPDIKNAFNAKRTFRKAINGIVLINRLKADTSDPKSNINKIPNDELQRIQDGIKAAEKEADTLDSVYAKED</sequence>
<dbReference type="GO" id="GO:0004683">
    <property type="term" value="F:calcium/calmodulin-dependent protein kinase activity"/>
    <property type="evidence" value="ECO:0007669"/>
    <property type="project" value="UniProtKB-EC"/>
</dbReference>
<dbReference type="GO" id="GO:0005524">
    <property type="term" value="F:ATP binding"/>
    <property type="evidence" value="ECO:0007669"/>
    <property type="project" value="UniProtKB-UniRule"/>
</dbReference>
<accession>A0AAN6GSA1</accession>
<dbReference type="SUPFAM" id="SSF56112">
    <property type="entry name" value="Protein kinase-like (PK-like)"/>
    <property type="match status" value="1"/>
</dbReference>
<dbReference type="PROSITE" id="PS00108">
    <property type="entry name" value="PROTEIN_KINASE_ST"/>
    <property type="match status" value="1"/>
</dbReference>
<dbReference type="Proteomes" id="UP001176517">
    <property type="component" value="Unassembled WGS sequence"/>
</dbReference>
<dbReference type="EMBL" id="JAPDMZ010000087">
    <property type="protein sequence ID" value="KAK0550771.1"/>
    <property type="molecule type" value="Genomic_DNA"/>
</dbReference>
<protein>
    <submittedName>
        <fullName evidence="6">Calcium/calmodulin-dependent protein kinase type I</fullName>
        <ecNumber evidence="6">2.7.11.17</ecNumber>
    </submittedName>
</protein>
<dbReference type="Pfam" id="PF00069">
    <property type="entry name" value="Pkinase"/>
    <property type="match status" value="1"/>
</dbReference>
<keyword evidence="1 3" id="KW-0547">Nucleotide-binding</keyword>
<comment type="similarity">
    <text evidence="4">Belongs to the protein kinase superfamily.</text>
</comment>
<keyword evidence="4" id="KW-0723">Serine/threonine-protein kinase</keyword>
<comment type="caution">
    <text evidence="6">The sequence shown here is derived from an EMBL/GenBank/DDBJ whole genome shotgun (WGS) entry which is preliminary data.</text>
</comment>
<evidence type="ECO:0000256" key="4">
    <source>
        <dbReference type="RuleBase" id="RU000304"/>
    </source>
</evidence>
<dbReference type="PANTHER" id="PTHR24347">
    <property type="entry name" value="SERINE/THREONINE-PROTEIN KINASE"/>
    <property type="match status" value="1"/>
</dbReference>
<dbReference type="InterPro" id="IPR011009">
    <property type="entry name" value="Kinase-like_dom_sf"/>
</dbReference>